<dbReference type="InParanoid" id="A0A165D0S8"/>
<evidence type="ECO:0000313" key="1">
    <source>
        <dbReference type="EMBL" id="KZT51810.1"/>
    </source>
</evidence>
<sequence length="340" mass="37382">MPLPRSRCAPFFSHAARVNALRPSFGRSAHHPSSSSGRAPVSAEAVSAWAESVLEVPRHATDTVILSTALKLHATLPTRSGPIYTVPPPADGAPFQPGHHLVLFPPLAPEAQLNPDGTEPAFTPPLPWSRRMWAGGEMTWLPGNDLRIGDAVECESAIDTIEEKGWAQDRPKLFVWQRHTISNGKGVALIDRRAHVFQPPATEGEVERVKEKPNPDLPDPDFSISFTPTELTLFRFSALTFNAHKIHYDAAFARSEGHPGPLVHGPLTALLLLEAANFQLPPSGRIEHFRYRAVRPMAVEREITLLGSWRPGARGELTLWAQDWKGRVGMWGEAKVSGLH</sequence>
<dbReference type="AlphaFoldDB" id="A0A165D0S8"/>
<dbReference type="FunCoup" id="A0A165D0S8">
    <property type="interactions" value="151"/>
</dbReference>
<evidence type="ECO:0000313" key="2">
    <source>
        <dbReference type="Proteomes" id="UP000076842"/>
    </source>
</evidence>
<dbReference type="InterPro" id="IPR052741">
    <property type="entry name" value="Mitochondrial_HTD2"/>
</dbReference>
<keyword evidence="2" id="KW-1185">Reference proteome</keyword>
<reference evidence="1 2" key="1">
    <citation type="journal article" date="2016" name="Mol. Biol. Evol.">
        <title>Comparative Genomics of Early-Diverging Mushroom-Forming Fungi Provides Insights into the Origins of Lignocellulose Decay Capabilities.</title>
        <authorList>
            <person name="Nagy L.G."/>
            <person name="Riley R."/>
            <person name="Tritt A."/>
            <person name="Adam C."/>
            <person name="Daum C."/>
            <person name="Floudas D."/>
            <person name="Sun H."/>
            <person name="Yadav J.S."/>
            <person name="Pangilinan J."/>
            <person name="Larsson K.H."/>
            <person name="Matsuura K."/>
            <person name="Barry K."/>
            <person name="Labutti K."/>
            <person name="Kuo R."/>
            <person name="Ohm R.A."/>
            <person name="Bhattacharya S.S."/>
            <person name="Shirouzu T."/>
            <person name="Yoshinaga Y."/>
            <person name="Martin F.M."/>
            <person name="Grigoriev I.V."/>
            <person name="Hibbett D.S."/>
        </authorList>
    </citation>
    <scope>NUCLEOTIDE SEQUENCE [LARGE SCALE GENOMIC DNA]</scope>
    <source>
        <strain evidence="1 2">HHB12733</strain>
    </source>
</reference>
<dbReference type="PANTHER" id="PTHR28152:SF1">
    <property type="entry name" value="HYDROXYACYL-THIOESTER DEHYDRATASE TYPE 2, MITOCHONDRIAL"/>
    <property type="match status" value="1"/>
</dbReference>
<dbReference type="EMBL" id="KV424090">
    <property type="protein sequence ID" value="KZT51810.1"/>
    <property type="molecule type" value="Genomic_DNA"/>
</dbReference>
<dbReference type="PANTHER" id="PTHR28152">
    <property type="entry name" value="HYDROXYACYL-THIOESTER DEHYDRATASE TYPE 2, MITOCHONDRIAL"/>
    <property type="match status" value="1"/>
</dbReference>
<dbReference type="GO" id="GO:0005739">
    <property type="term" value="C:mitochondrion"/>
    <property type="evidence" value="ECO:0007669"/>
    <property type="project" value="TreeGrafter"/>
</dbReference>
<gene>
    <name evidence="1" type="ORF">CALCODRAFT_503103</name>
</gene>
<dbReference type="Gene3D" id="3.10.129.10">
    <property type="entry name" value="Hotdog Thioesterase"/>
    <property type="match status" value="1"/>
</dbReference>
<dbReference type="GO" id="GO:0019171">
    <property type="term" value="F:(3R)-hydroxyacyl-[acyl-carrier-protein] dehydratase activity"/>
    <property type="evidence" value="ECO:0007669"/>
    <property type="project" value="TreeGrafter"/>
</dbReference>
<proteinExistence type="predicted"/>
<name>A0A165D0S8_9BASI</name>
<dbReference type="OrthoDB" id="3257538at2759"/>
<dbReference type="STRING" id="1353952.A0A165D0S8"/>
<dbReference type="Proteomes" id="UP000076842">
    <property type="component" value="Unassembled WGS sequence"/>
</dbReference>
<dbReference type="SUPFAM" id="SSF54637">
    <property type="entry name" value="Thioesterase/thiol ester dehydrase-isomerase"/>
    <property type="match status" value="1"/>
</dbReference>
<accession>A0A165D0S8</accession>
<protein>
    <submittedName>
        <fullName evidence="1">Uncharacterized protein</fullName>
    </submittedName>
</protein>
<organism evidence="1 2">
    <name type="scientific">Calocera cornea HHB12733</name>
    <dbReference type="NCBI Taxonomy" id="1353952"/>
    <lineage>
        <taxon>Eukaryota</taxon>
        <taxon>Fungi</taxon>
        <taxon>Dikarya</taxon>
        <taxon>Basidiomycota</taxon>
        <taxon>Agaricomycotina</taxon>
        <taxon>Dacrymycetes</taxon>
        <taxon>Dacrymycetales</taxon>
        <taxon>Dacrymycetaceae</taxon>
        <taxon>Calocera</taxon>
    </lineage>
</organism>
<dbReference type="InterPro" id="IPR029069">
    <property type="entry name" value="HotDog_dom_sf"/>
</dbReference>